<dbReference type="CDD" id="cd00761">
    <property type="entry name" value="Glyco_tranf_GTA_type"/>
    <property type="match status" value="1"/>
</dbReference>
<dbReference type="Proteomes" id="UP000017396">
    <property type="component" value="Chromosome"/>
</dbReference>
<dbReference type="InterPro" id="IPR029044">
    <property type="entry name" value="Nucleotide-diphossugar_trans"/>
</dbReference>
<accession>U5QLZ7</accession>
<dbReference type="Pfam" id="PF00535">
    <property type="entry name" value="Glycos_transf_2"/>
    <property type="match status" value="1"/>
</dbReference>
<dbReference type="HOGENOM" id="CLU_025996_19_2_3"/>
<dbReference type="STRING" id="1183438.GKIL_2393"/>
<protein>
    <submittedName>
        <fullName evidence="2">Glycosyl transferase family 2</fullName>
    </submittedName>
</protein>
<dbReference type="InterPro" id="IPR001173">
    <property type="entry name" value="Glyco_trans_2-like"/>
</dbReference>
<reference evidence="2 3" key="1">
    <citation type="journal article" date="2013" name="PLoS ONE">
        <title>Cultivation and Complete Genome Sequencing of Gloeobacter kilaueensis sp. nov., from a Lava Cave in Kilauea Caldera, Hawai'i.</title>
        <authorList>
            <person name="Saw J.H."/>
            <person name="Schatz M."/>
            <person name="Brown M.V."/>
            <person name="Kunkel D.D."/>
            <person name="Foster J.S."/>
            <person name="Shick H."/>
            <person name="Christensen S."/>
            <person name="Hou S."/>
            <person name="Wan X."/>
            <person name="Donachie S.P."/>
        </authorList>
    </citation>
    <scope>NUCLEOTIDE SEQUENCE [LARGE SCALE GENOMIC DNA]</scope>
    <source>
        <strain evidence="3">JS</strain>
    </source>
</reference>
<feature type="domain" description="Glycosyltransferase 2-like" evidence="1">
    <location>
        <begin position="7"/>
        <end position="175"/>
    </location>
</feature>
<dbReference type="RefSeq" id="WP_023173814.1">
    <property type="nucleotide sequence ID" value="NC_022600.1"/>
</dbReference>
<dbReference type="Gene3D" id="3.90.550.10">
    <property type="entry name" value="Spore Coat Polysaccharide Biosynthesis Protein SpsA, Chain A"/>
    <property type="match status" value="1"/>
</dbReference>
<evidence type="ECO:0000313" key="2">
    <source>
        <dbReference type="EMBL" id="AGY58639.1"/>
    </source>
</evidence>
<dbReference type="PANTHER" id="PTHR43685:SF2">
    <property type="entry name" value="GLYCOSYLTRANSFERASE 2-LIKE DOMAIN-CONTAINING PROTEIN"/>
    <property type="match status" value="1"/>
</dbReference>
<evidence type="ECO:0000259" key="1">
    <source>
        <dbReference type="Pfam" id="PF00535"/>
    </source>
</evidence>
<keyword evidence="2" id="KW-0808">Transferase</keyword>
<gene>
    <name evidence="2" type="ORF">GKIL_2393</name>
</gene>
<dbReference type="PANTHER" id="PTHR43685">
    <property type="entry name" value="GLYCOSYLTRANSFERASE"/>
    <property type="match status" value="1"/>
</dbReference>
<dbReference type="KEGG" id="glj:GKIL_2393"/>
<dbReference type="eggNOG" id="COG1216">
    <property type="taxonomic scope" value="Bacteria"/>
</dbReference>
<dbReference type="AlphaFoldDB" id="U5QLZ7"/>
<keyword evidence="3" id="KW-1185">Reference proteome</keyword>
<dbReference type="SUPFAM" id="SSF53448">
    <property type="entry name" value="Nucleotide-diphospho-sugar transferases"/>
    <property type="match status" value="1"/>
</dbReference>
<name>U5QLZ7_GLOK1</name>
<dbReference type="GO" id="GO:0016740">
    <property type="term" value="F:transferase activity"/>
    <property type="evidence" value="ECO:0007669"/>
    <property type="project" value="UniProtKB-KW"/>
</dbReference>
<dbReference type="EMBL" id="CP003587">
    <property type="protein sequence ID" value="AGY58639.1"/>
    <property type="molecule type" value="Genomic_DNA"/>
</dbReference>
<sequence>MGSPLISAIICTYNRAERLELALEALCTQSLPATAFEILVVDNASTDRTRSLCEAFQRERLPQLRYLFEPVQGLSRARNTGWQAAGSPYVAFLDDDAIPSPGWLAALLASFQTVLPEPVSVGGPIAPLWEVPRPDWVIPMMEVIFTTLDGGEEPRWFAPNEFPWGANVAYRREALVAAGGFCERLGRVGVKLLSGEEYLLNATLQRLGGGFYYDPQASVQHWIPKERVNAQWLIGRSYWQGRSVALIESLLGRPALRLYLGSTWSLLRVLFDVQKLIAQFWPDPKVRIRERMVFSWRWGYFSQVWSDTLNRSSP</sequence>
<dbReference type="InterPro" id="IPR050834">
    <property type="entry name" value="Glycosyltransf_2"/>
</dbReference>
<evidence type="ECO:0000313" key="3">
    <source>
        <dbReference type="Proteomes" id="UP000017396"/>
    </source>
</evidence>
<proteinExistence type="predicted"/>
<organism evidence="2 3">
    <name type="scientific">Gloeobacter kilaueensis (strain ATCC BAA-2537 / CCAP 1431/1 / ULC 316 / JS1)</name>
    <dbReference type="NCBI Taxonomy" id="1183438"/>
    <lineage>
        <taxon>Bacteria</taxon>
        <taxon>Bacillati</taxon>
        <taxon>Cyanobacteriota</taxon>
        <taxon>Cyanophyceae</taxon>
        <taxon>Gloeobacterales</taxon>
        <taxon>Gloeobacteraceae</taxon>
        <taxon>Gloeobacter</taxon>
    </lineage>
</organism>